<dbReference type="SUPFAM" id="SSF51726">
    <property type="entry name" value="UROD/MetE-like"/>
    <property type="match status" value="1"/>
</dbReference>
<organism evidence="4 5">
    <name type="scientific">Rhizobium gallicum</name>
    <dbReference type="NCBI Taxonomy" id="56730"/>
    <lineage>
        <taxon>Bacteria</taxon>
        <taxon>Pseudomonadati</taxon>
        <taxon>Pseudomonadota</taxon>
        <taxon>Alphaproteobacteria</taxon>
        <taxon>Hyphomicrobiales</taxon>
        <taxon>Rhizobiaceae</taxon>
        <taxon>Rhizobium/Agrobacterium group</taxon>
        <taxon>Rhizobium</taxon>
    </lineage>
</organism>
<evidence type="ECO:0000313" key="5">
    <source>
        <dbReference type="Proteomes" id="UP000184749"/>
    </source>
</evidence>
<dbReference type="AlphaFoldDB" id="A0A1L5NQG2"/>
<dbReference type="GO" id="GO:0008652">
    <property type="term" value="P:amino acid biosynthetic process"/>
    <property type="evidence" value="ECO:0007669"/>
    <property type="project" value="InterPro"/>
</dbReference>
<dbReference type="GO" id="GO:0008270">
    <property type="term" value="F:zinc ion binding"/>
    <property type="evidence" value="ECO:0007669"/>
    <property type="project" value="InterPro"/>
</dbReference>
<sequence length="85" mass="9448">MEWPKWFDTNYHYIVPELDDDLTFTLSSTKPIDHFPEAEAIGIPIPLVILGPIAFLSWLTPLPKSSSPSRCCHGFRPSTSNSCGG</sequence>
<keyword evidence="2" id="KW-0472">Membrane</keyword>
<dbReference type="Proteomes" id="UP000184749">
    <property type="component" value="Plasmid pRgalIE4872c"/>
</dbReference>
<geneLocation type="plasmid" evidence="5">
    <name>prgalie4872c</name>
</geneLocation>
<feature type="transmembrane region" description="Helical" evidence="2">
    <location>
        <begin position="41"/>
        <end position="60"/>
    </location>
</feature>
<proteinExistence type="predicted"/>
<keyword evidence="2" id="KW-1133">Transmembrane helix</keyword>
<reference evidence="4 5" key="1">
    <citation type="submission" date="2016-09" db="EMBL/GenBank/DDBJ databases">
        <title>The complete genome sequences of Rhizobium gallicum, symbiovars gallicum and phaseoli, symbionts associated to common bean (Phaseolus vulgaris).</title>
        <authorList>
            <person name="Bustos P."/>
            <person name="Santamaria R.I."/>
            <person name="Perez-Carrascal O.M."/>
            <person name="Juarez S."/>
            <person name="Lozano L."/>
            <person name="Martinez-Flores I."/>
            <person name="Martinez-Romero E."/>
            <person name="Cevallos M."/>
            <person name="Romero D."/>
            <person name="Davila G."/>
            <person name="Gonzalez V."/>
        </authorList>
    </citation>
    <scope>NUCLEOTIDE SEQUENCE [LARGE SCALE GENOMIC DNA]</scope>
    <source>
        <strain evidence="4 5">IE4872</strain>
        <plasmid evidence="5">prgalie4872c</plasmid>
    </source>
</reference>
<dbReference type="EMBL" id="CP017104">
    <property type="protein sequence ID" value="APO70145.1"/>
    <property type="molecule type" value="Genomic_DNA"/>
</dbReference>
<dbReference type="PANTHER" id="PTHR30519">
    <property type="entry name" value="5-METHYLTETRAHYDROPTEROYLTRIGLUTAMATE--HOMOCYSTEINE METHYLTRANSFERASE"/>
    <property type="match status" value="1"/>
</dbReference>
<accession>A0A1L5NQG2</accession>
<evidence type="ECO:0000256" key="1">
    <source>
        <dbReference type="SAM" id="MobiDB-lite"/>
    </source>
</evidence>
<dbReference type="InterPro" id="IPR038071">
    <property type="entry name" value="UROD/MetE-like_sf"/>
</dbReference>
<dbReference type="GO" id="GO:0003871">
    <property type="term" value="F:5-methyltetrahydropteroyltriglutamate-homocysteine S-methyltransferase activity"/>
    <property type="evidence" value="ECO:0007669"/>
    <property type="project" value="InterPro"/>
</dbReference>
<name>A0A1L5NQG2_9HYPH</name>
<keyword evidence="4" id="KW-0614">Plasmid</keyword>
<dbReference type="Pfam" id="PF08267">
    <property type="entry name" value="Meth_synt_1"/>
    <property type="match status" value="1"/>
</dbReference>
<dbReference type="InterPro" id="IPR013215">
    <property type="entry name" value="Cbl-indep_Met_Synth_N"/>
</dbReference>
<dbReference type="RefSeq" id="WP_074070722.1">
    <property type="nucleotide sequence ID" value="NZ_CP017104.1"/>
</dbReference>
<evidence type="ECO:0000259" key="3">
    <source>
        <dbReference type="Pfam" id="PF08267"/>
    </source>
</evidence>
<feature type="domain" description="Cobalamin-independent methionine synthase MetE N-terminal" evidence="3">
    <location>
        <begin position="2"/>
        <end position="57"/>
    </location>
</feature>
<evidence type="ECO:0000313" key="4">
    <source>
        <dbReference type="EMBL" id="APO70145.1"/>
    </source>
</evidence>
<dbReference type="Gene3D" id="3.20.20.210">
    <property type="match status" value="1"/>
</dbReference>
<protein>
    <recommendedName>
        <fullName evidence="3">Cobalamin-independent methionine synthase MetE N-terminal domain-containing protein</fullName>
    </recommendedName>
</protein>
<evidence type="ECO:0000256" key="2">
    <source>
        <dbReference type="SAM" id="Phobius"/>
    </source>
</evidence>
<keyword evidence="2" id="KW-0812">Transmembrane</keyword>
<feature type="region of interest" description="Disordered" evidence="1">
    <location>
        <begin position="64"/>
        <end position="85"/>
    </location>
</feature>
<gene>
    <name evidence="4" type="ORF">IE4872_PC00114</name>
</gene>